<gene>
    <name evidence="3" type="ORF">HDK90DRAFT_556723</name>
</gene>
<evidence type="ECO:0000313" key="3">
    <source>
        <dbReference type="EMBL" id="KAK8230826.1"/>
    </source>
</evidence>
<accession>A0ABR1YJF1</accession>
<sequence length="345" mass="38581">MTPQNEGFLELTSPNKRAMRDQLDEEEHPAKRQKKPENENSSTQDTRMFASEECAVLMFRIYQATQDARSKGVAAPELRGAFETFREKFPAALAVVQHGSRLTYPDLFGSIEGGDSASLDTETPQAAAAVTDGKIMNDGSGAEIRKMQEQIKSLQEENKQKSEEVEKSQEKVGELQTREARLMEAAAATNQTLKETKGALDHADETIDQLKSDVKSLRTQLSVSQRDVRSLQTRNTDLDRQLTTSDNELRLARKELAIKIHLLSAETVVSDSLRVQVAANAKKLKNEAAENEKLRKKLVTEANAVFQLKTKKGKERGILPQTEDDDKVPLIRRKRGRPLKGEPRS</sequence>
<organism evidence="3 4">
    <name type="scientific">Phyllosticta capitalensis</name>
    <dbReference type="NCBI Taxonomy" id="121624"/>
    <lineage>
        <taxon>Eukaryota</taxon>
        <taxon>Fungi</taxon>
        <taxon>Dikarya</taxon>
        <taxon>Ascomycota</taxon>
        <taxon>Pezizomycotina</taxon>
        <taxon>Dothideomycetes</taxon>
        <taxon>Dothideomycetes incertae sedis</taxon>
        <taxon>Botryosphaeriales</taxon>
        <taxon>Phyllostictaceae</taxon>
        <taxon>Phyllosticta</taxon>
    </lineage>
</organism>
<evidence type="ECO:0000256" key="1">
    <source>
        <dbReference type="SAM" id="Coils"/>
    </source>
</evidence>
<keyword evidence="4" id="KW-1185">Reference proteome</keyword>
<name>A0ABR1YJF1_9PEZI</name>
<feature type="region of interest" description="Disordered" evidence="2">
    <location>
        <begin position="1"/>
        <end position="48"/>
    </location>
</feature>
<feature type="region of interest" description="Disordered" evidence="2">
    <location>
        <begin position="312"/>
        <end position="345"/>
    </location>
</feature>
<evidence type="ECO:0000256" key="2">
    <source>
        <dbReference type="SAM" id="MobiDB-lite"/>
    </source>
</evidence>
<evidence type="ECO:0000313" key="4">
    <source>
        <dbReference type="Proteomes" id="UP001492380"/>
    </source>
</evidence>
<reference evidence="3 4" key="1">
    <citation type="submission" date="2024-04" db="EMBL/GenBank/DDBJ databases">
        <title>Phyllosticta paracitricarpa is synonymous to the EU quarantine fungus P. citricarpa based on phylogenomic analyses.</title>
        <authorList>
            <consortium name="Lawrence Berkeley National Laboratory"/>
            <person name="Van Ingen-Buijs V.A."/>
            <person name="Van Westerhoven A.C."/>
            <person name="Haridas S."/>
            <person name="Skiadas P."/>
            <person name="Martin F."/>
            <person name="Groenewald J.Z."/>
            <person name="Crous P.W."/>
            <person name="Seidl M.F."/>
        </authorList>
    </citation>
    <scope>NUCLEOTIDE SEQUENCE [LARGE SCALE GENOMIC DNA]</scope>
    <source>
        <strain evidence="3 4">CBS 123374</strain>
    </source>
</reference>
<feature type="coiled-coil region" evidence="1">
    <location>
        <begin position="277"/>
        <end position="304"/>
    </location>
</feature>
<protein>
    <recommendedName>
        <fullName evidence="5">Chromosome partition protein Smc</fullName>
    </recommendedName>
</protein>
<dbReference type="Proteomes" id="UP001492380">
    <property type="component" value="Unassembled WGS sequence"/>
</dbReference>
<feature type="coiled-coil region" evidence="1">
    <location>
        <begin position="137"/>
        <end position="227"/>
    </location>
</feature>
<evidence type="ECO:0008006" key="5">
    <source>
        <dbReference type="Google" id="ProtNLM"/>
    </source>
</evidence>
<keyword evidence="1" id="KW-0175">Coiled coil</keyword>
<dbReference type="Gene3D" id="1.10.287.1490">
    <property type="match status" value="1"/>
</dbReference>
<dbReference type="EMBL" id="JBBWRZ010000008">
    <property type="protein sequence ID" value="KAK8230826.1"/>
    <property type="molecule type" value="Genomic_DNA"/>
</dbReference>
<proteinExistence type="predicted"/>
<comment type="caution">
    <text evidence="3">The sequence shown here is derived from an EMBL/GenBank/DDBJ whole genome shotgun (WGS) entry which is preliminary data.</text>
</comment>